<protein>
    <submittedName>
        <fullName evidence="1">Uncharacterized protein</fullName>
    </submittedName>
</protein>
<evidence type="ECO:0000313" key="1">
    <source>
        <dbReference type="EMBL" id="MPC97316.1"/>
    </source>
</evidence>
<gene>
    <name evidence="1" type="ORF">E2C01_092627</name>
</gene>
<name>A0A5B7JSP2_PORTR</name>
<proteinExistence type="predicted"/>
<organism evidence="1 2">
    <name type="scientific">Portunus trituberculatus</name>
    <name type="common">Swimming crab</name>
    <name type="synonym">Neptunus trituberculatus</name>
    <dbReference type="NCBI Taxonomy" id="210409"/>
    <lineage>
        <taxon>Eukaryota</taxon>
        <taxon>Metazoa</taxon>
        <taxon>Ecdysozoa</taxon>
        <taxon>Arthropoda</taxon>
        <taxon>Crustacea</taxon>
        <taxon>Multicrustacea</taxon>
        <taxon>Malacostraca</taxon>
        <taxon>Eumalacostraca</taxon>
        <taxon>Eucarida</taxon>
        <taxon>Decapoda</taxon>
        <taxon>Pleocyemata</taxon>
        <taxon>Brachyura</taxon>
        <taxon>Eubrachyura</taxon>
        <taxon>Portunoidea</taxon>
        <taxon>Portunidae</taxon>
        <taxon>Portuninae</taxon>
        <taxon>Portunus</taxon>
    </lineage>
</organism>
<evidence type="ECO:0000313" key="2">
    <source>
        <dbReference type="Proteomes" id="UP000324222"/>
    </source>
</evidence>
<sequence>MHCDKIGDRRDGVVGVFDWVRALKTCNGVETSERLAEAALTIQRPDSTTVMSLVYLALNGQRSLPTLLPLPPPQDWGRTRCLASRTRATLNDRHRRCCR</sequence>
<comment type="caution">
    <text evidence="1">The sequence shown here is derived from an EMBL/GenBank/DDBJ whole genome shotgun (WGS) entry which is preliminary data.</text>
</comment>
<dbReference type="AlphaFoldDB" id="A0A5B7JSP2"/>
<dbReference type="Proteomes" id="UP000324222">
    <property type="component" value="Unassembled WGS sequence"/>
</dbReference>
<reference evidence="1 2" key="1">
    <citation type="submission" date="2019-05" db="EMBL/GenBank/DDBJ databases">
        <title>Another draft genome of Portunus trituberculatus and its Hox gene families provides insights of decapod evolution.</title>
        <authorList>
            <person name="Jeong J.-H."/>
            <person name="Song I."/>
            <person name="Kim S."/>
            <person name="Choi T."/>
            <person name="Kim D."/>
            <person name="Ryu S."/>
            <person name="Kim W."/>
        </authorList>
    </citation>
    <scope>NUCLEOTIDE SEQUENCE [LARGE SCALE GENOMIC DNA]</scope>
    <source>
        <tissue evidence="1">Muscle</tissue>
    </source>
</reference>
<dbReference type="EMBL" id="VSRR010109408">
    <property type="protein sequence ID" value="MPC97316.1"/>
    <property type="molecule type" value="Genomic_DNA"/>
</dbReference>
<accession>A0A5B7JSP2</accession>
<keyword evidence="2" id="KW-1185">Reference proteome</keyword>